<dbReference type="OrthoDB" id="791905at2"/>
<evidence type="ECO:0000313" key="3">
    <source>
        <dbReference type="Proteomes" id="UP000189739"/>
    </source>
</evidence>
<reference evidence="2 3" key="1">
    <citation type="submission" date="2016-07" db="EMBL/GenBank/DDBJ databases">
        <title>Genomic analysis of zinc-resistant bacterium Mucilaginibacter pedocola TBZ30.</title>
        <authorList>
            <person name="Huang J."/>
            <person name="Tang J."/>
        </authorList>
    </citation>
    <scope>NUCLEOTIDE SEQUENCE [LARGE SCALE GENOMIC DNA]</scope>
    <source>
        <strain evidence="2 3">TBZ30</strain>
    </source>
</reference>
<evidence type="ECO:0000313" key="2">
    <source>
        <dbReference type="EMBL" id="OOQ60771.1"/>
    </source>
</evidence>
<keyword evidence="1" id="KW-0472">Membrane</keyword>
<keyword evidence="1" id="KW-0812">Transmembrane</keyword>
<evidence type="ECO:0000256" key="1">
    <source>
        <dbReference type="SAM" id="Phobius"/>
    </source>
</evidence>
<proteinExistence type="predicted"/>
<dbReference type="AlphaFoldDB" id="A0A1S9PII9"/>
<name>A0A1S9PII9_9SPHI</name>
<organism evidence="2 3">
    <name type="scientific">Mucilaginibacter pedocola</name>
    <dbReference type="NCBI Taxonomy" id="1792845"/>
    <lineage>
        <taxon>Bacteria</taxon>
        <taxon>Pseudomonadati</taxon>
        <taxon>Bacteroidota</taxon>
        <taxon>Sphingobacteriia</taxon>
        <taxon>Sphingobacteriales</taxon>
        <taxon>Sphingobacteriaceae</taxon>
        <taxon>Mucilaginibacter</taxon>
    </lineage>
</organism>
<accession>A0A1S9PII9</accession>
<sequence length="288" mass="32886">MHWLADGDFTPVDLLTPEKPYVIEQRYIPLYFFAGDYEGKYNVLSRSGRVEQGDIPISGKFEVLCYGGTQPEKELGFAEAYIPFIDFSTAAPSPKASSATKVIKIKAVEPDTAWQRSGSLVAADQVYQQLMARDSSKEYSHYLKYDTQQMSCIGLPFYYIEFKYNRIEYAVYTNGVTGELIGERPFAYGAKPPTRWRTFWKYFGMGWGIWFLMVVAELLLFGLPDPGVKRAFEPVVNFLSVFLIFILPIALSTLFFGFIKNAYFAKPRRIRQQTLDMILTGRMPAPFA</sequence>
<dbReference type="EMBL" id="MBTF01000004">
    <property type="protein sequence ID" value="OOQ60771.1"/>
    <property type="molecule type" value="Genomic_DNA"/>
</dbReference>
<protein>
    <submittedName>
        <fullName evidence="2">Uncharacterized protein</fullName>
    </submittedName>
</protein>
<dbReference type="Proteomes" id="UP000189739">
    <property type="component" value="Unassembled WGS sequence"/>
</dbReference>
<gene>
    <name evidence="2" type="ORF">BC343_22605</name>
</gene>
<dbReference type="RefSeq" id="WP_078347076.1">
    <property type="nucleotide sequence ID" value="NZ_MBTF01000004.1"/>
</dbReference>
<feature type="transmembrane region" description="Helical" evidence="1">
    <location>
        <begin position="235"/>
        <end position="259"/>
    </location>
</feature>
<comment type="caution">
    <text evidence="2">The sequence shown here is derived from an EMBL/GenBank/DDBJ whole genome shotgun (WGS) entry which is preliminary data.</text>
</comment>
<keyword evidence="1" id="KW-1133">Transmembrane helix</keyword>
<keyword evidence="3" id="KW-1185">Reference proteome</keyword>
<feature type="transmembrane region" description="Helical" evidence="1">
    <location>
        <begin position="202"/>
        <end position="223"/>
    </location>
</feature>